<sequence>MPTRLKEFLYGGSLCLAEHDARVILELLISTDELELDELTDFIQEYLLNNSWRLMSHFVLFHKFAMQNDERFPKIRKCVIELIKENPSTIFDSNDFTTIDQDTLIAFFKCHNFSSIKPGILWRNLVEWGVAHTPSVPIQYIEWDDEDFEALGDTLEPFITLIKFTEMDSEEFLSEVRPWKKCLDYIDPDFYTQVLEFRQLPAVNVTSKLFKLLLEVRDRRHIKEIDSNLITPSDATLLANWIYEVSSSNGNYSPSNSSFIFSLGDKVFNYEPKLSKISNASKAVYQSESYGPCFGGGYSDLRLFGADFKDKGECRCVQTSYEDKIRDDEEEFSIDEYEVFQISPFVTSTKSKWSILRSYAIA</sequence>
<evidence type="ECO:0000259" key="1">
    <source>
        <dbReference type="Pfam" id="PF07534"/>
    </source>
</evidence>
<evidence type="ECO:0000313" key="3">
    <source>
        <dbReference type="Proteomes" id="UP000789570"/>
    </source>
</evidence>
<proteinExistence type="predicted"/>
<dbReference type="Pfam" id="PF07534">
    <property type="entry name" value="TLD"/>
    <property type="match status" value="1"/>
</dbReference>
<dbReference type="AlphaFoldDB" id="A0A9N9AZR0"/>
<dbReference type="EMBL" id="CAJVPQ010001406">
    <property type="protein sequence ID" value="CAG8550786.1"/>
    <property type="molecule type" value="Genomic_DNA"/>
</dbReference>
<evidence type="ECO:0000313" key="2">
    <source>
        <dbReference type="EMBL" id="CAG8550786.1"/>
    </source>
</evidence>
<gene>
    <name evidence="2" type="ORF">FCALED_LOCUS6107</name>
</gene>
<dbReference type="OrthoDB" id="2412809at2759"/>
<keyword evidence="3" id="KW-1185">Reference proteome</keyword>
<dbReference type="InterPro" id="IPR006571">
    <property type="entry name" value="TLDc_dom"/>
</dbReference>
<name>A0A9N9AZR0_9GLOM</name>
<protein>
    <submittedName>
        <fullName evidence="2">3275_t:CDS:1</fullName>
    </submittedName>
</protein>
<comment type="caution">
    <text evidence="2">The sequence shown here is derived from an EMBL/GenBank/DDBJ whole genome shotgun (WGS) entry which is preliminary data.</text>
</comment>
<reference evidence="2" key="1">
    <citation type="submission" date="2021-06" db="EMBL/GenBank/DDBJ databases">
        <authorList>
            <person name="Kallberg Y."/>
            <person name="Tangrot J."/>
            <person name="Rosling A."/>
        </authorList>
    </citation>
    <scope>NUCLEOTIDE SEQUENCE</scope>
    <source>
        <strain evidence="2">UK204</strain>
    </source>
</reference>
<dbReference type="Proteomes" id="UP000789570">
    <property type="component" value="Unassembled WGS sequence"/>
</dbReference>
<accession>A0A9N9AZR0</accession>
<feature type="domain" description="TLDc" evidence="1">
    <location>
        <begin position="248"/>
        <end position="342"/>
    </location>
</feature>
<organism evidence="2 3">
    <name type="scientific">Funneliformis caledonium</name>
    <dbReference type="NCBI Taxonomy" id="1117310"/>
    <lineage>
        <taxon>Eukaryota</taxon>
        <taxon>Fungi</taxon>
        <taxon>Fungi incertae sedis</taxon>
        <taxon>Mucoromycota</taxon>
        <taxon>Glomeromycotina</taxon>
        <taxon>Glomeromycetes</taxon>
        <taxon>Glomerales</taxon>
        <taxon>Glomeraceae</taxon>
        <taxon>Funneliformis</taxon>
    </lineage>
</organism>